<comment type="caution">
    <text evidence="1">The sequence shown here is derived from an EMBL/GenBank/DDBJ whole genome shotgun (WGS) entry which is preliminary data.</text>
</comment>
<organism evidence="1 2">
    <name type="scientific">Acorus calamus</name>
    <name type="common">Sweet flag</name>
    <dbReference type="NCBI Taxonomy" id="4465"/>
    <lineage>
        <taxon>Eukaryota</taxon>
        <taxon>Viridiplantae</taxon>
        <taxon>Streptophyta</taxon>
        <taxon>Embryophyta</taxon>
        <taxon>Tracheophyta</taxon>
        <taxon>Spermatophyta</taxon>
        <taxon>Magnoliopsida</taxon>
        <taxon>Liliopsida</taxon>
        <taxon>Acoraceae</taxon>
        <taxon>Acorus</taxon>
    </lineage>
</organism>
<dbReference type="AlphaFoldDB" id="A0AAV9D4D9"/>
<dbReference type="Proteomes" id="UP001180020">
    <property type="component" value="Unassembled WGS sequence"/>
</dbReference>
<evidence type="ECO:0000313" key="1">
    <source>
        <dbReference type="EMBL" id="KAK1296007.1"/>
    </source>
</evidence>
<name>A0AAV9D4D9_ACOCL</name>
<dbReference type="Gene3D" id="3.40.850.10">
    <property type="entry name" value="Kinesin motor domain"/>
    <property type="match status" value="1"/>
</dbReference>
<sequence>MARLHEKGILPWTSVSLLSERKSSPVRRTEVSVVKVALEVEVRKFLIFVVGRERGSSCSFVAVMTVKMRTPRTKRAKQRLPMAVMASAPRFFARSQTMRGMFFQAIGVPLVKDALEGYNASILTYGQNQILHQRAFVH</sequence>
<reference evidence="1" key="2">
    <citation type="submission" date="2023-06" db="EMBL/GenBank/DDBJ databases">
        <authorList>
            <person name="Ma L."/>
            <person name="Liu K.-W."/>
            <person name="Li Z."/>
            <person name="Hsiao Y.-Y."/>
            <person name="Qi Y."/>
            <person name="Fu T."/>
            <person name="Tang G."/>
            <person name="Zhang D."/>
            <person name="Sun W.-H."/>
            <person name="Liu D.-K."/>
            <person name="Li Y."/>
            <person name="Chen G.-Z."/>
            <person name="Liu X.-D."/>
            <person name="Liao X.-Y."/>
            <person name="Jiang Y.-T."/>
            <person name="Yu X."/>
            <person name="Hao Y."/>
            <person name="Huang J."/>
            <person name="Zhao X.-W."/>
            <person name="Ke S."/>
            <person name="Chen Y.-Y."/>
            <person name="Wu W.-L."/>
            <person name="Hsu J.-L."/>
            <person name="Lin Y.-F."/>
            <person name="Huang M.-D."/>
            <person name="Li C.-Y."/>
            <person name="Huang L."/>
            <person name="Wang Z.-W."/>
            <person name="Zhao X."/>
            <person name="Zhong W.-Y."/>
            <person name="Peng D.-H."/>
            <person name="Ahmad S."/>
            <person name="Lan S."/>
            <person name="Zhang J.-S."/>
            <person name="Tsai W.-C."/>
            <person name="Van De Peer Y."/>
            <person name="Liu Z.-J."/>
        </authorList>
    </citation>
    <scope>NUCLEOTIDE SEQUENCE</scope>
    <source>
        <strain evidence="1">CP</strain>
        <tissue evidence="1">Leaves</tissue>
    </source>
</reference>
<protein>
    <submittedName>
        <fullName evidence="1">Uncharacterized protein</fullName>
    </submittedName>
</protein>
<evidence type="ECO:0000313" key="2">
    <source>
        <dbReference type="Proteomes" id="UP001180020"/>
    </source>
</evidence>
<reference evidence="1" key="1">
    <citation type="journal article" date="2023" name="Nat. Commun.">
        <title>Diploid and tetraploid genomes of Acorus and the evolution of monocots.</title>
        <authorList>
            <person name="Ma L."/>
            <person name="Liu K.W."/>
            <person name="Li Z."/>
            <person name="Hsiao Y.Y."/>
            <person name="Qi Y."/>
            <person name="Fu T."/>
            <person name="Tang G.D."/>
            <person name="Zhang D."/>
            <person name="Sun W.H."/>
            <person name="Liu D.K."/>
            <person name="Li Y."/>
            <person name="Chen G.Z."/>
            <person name="Liu X.D."/>
            <person name="Liao X.Y."/>
            <person name="Jiang Y.T."/>
            <person name="Yu X."/>
            <person name="Hao Y."/>
            <person name="Huang J."/>
            <person name="Zhao X.W."/>
            <person name="Ke S."/>
            <person name="Chen Y.Y."/>
            <person name="Wu W.L."/>
            <person name="Hsu J.L."/>
            <person name="Lin Y.F."/>
            <person name="Huang M.D."/>
            <person name="Li C.Y."/>
            <person name="Huang L."/>
            <person name="Wang Z.W."/>
            <person name="Zhao X."/>
            <person name="Zhong W.Y."/>
            <person name="Peng D.H."/>
            <person name="Ahmad S."/>
            <person name="Lan S."/>
            <person name="Zhang J.S."/>
            <person name="Tsai W.C."/>
            <person name="Van de Peer Y."/>
            <person name="Liu Z.J."/>
        </authorList>
    </citation>
    <scope>NUCLEOTIDE SEQUENCE</scope>
    <source>
        <strain evidence="1">CP</strain>
    </source>
</reference>
<proteinExistence type="predicted"/>
<dbReference type="InterPro" id="IPR036961">
    <property type="entry name" value="Kinesin_motor_dom_sf"/>
</dbReference>
<keyword evidence="2" id="KW-1185">Reference proteome</keyword>
<accession>A0AAV9D4D9</accession>
<gene>
    <name evidence="1" type="ORF">QJS10_CPB15g01659</name>
</gene>
<dbReference type="EMBL" id="JAUJYO010000015">
    <property type="protein sequence ID" value="KAK1296007.1"/>
    <property type="molecule type" value="Genomic_DNA"/>
</dbReference>